<dbReference type="RefSeq" id="XP_070919855.1">
    <property type="nucleotide sequence ID" value="XM_071063754.1"/>
</dbReference>
<name>A0ABQ0GK46_9PEZI</name>
<dbReference type="SFLD" id="SFLDG00358">
    <property type="entry name" value="Main_(cytGST)"/>
    <property type="match status" value="1"/>
</dbReference>
<dbReference type="InterPro" id="IPR010987">
    <property type="entry name" value="Glutathione-S-Trfase_C-like"/>
</dbReference>
<dbReference type="InterPro" id="IPR050802">
    <property type="entry name" value="EF-GSTs"/>
</dbReference>
<dbReference type="InterPro" id="IPR040079">
    <property type="entry name" value="Glutathione_S-Trfase"/>
</dbReference>
<proteinExistence type="inferred from homology"/>
<dbReference type="CDD" id="cd03181">
    <property type="entry name" value="GST_C_EF1Bgamma_like"/>
    <property type="match status" value="1"/>
</dbReference>
<evidence type="ECO:0000259" key="4">
    <source>
        <dbReference type="PROSITE" id="PS50405"/>
    </source>
</evidence>
<reference evidence="5 6" key="1">
    <citation type="submission" date="2024-09" db="EMBL/GenBank/DDBJ databases">
        <title>Itraconazole resistance in Madurella fahalii resulting from another homologue of gene encoding cytochrome P450 14-alpha sterol demethylase (CYP51).</title>
        <authorList>
            <person name="Yoshioka I."/>
            <person name="Fahal A.H."/>
            <person name="Kaneko S."/>
            <person name="Yaguchi T."/>
        </authorList>
    </citation>
    <scope>NUCLEOTIDE SEQUENCE [LARGE SCALE GENOMIC DNA]</scope>
    <source>
        <strain evidence="5 6">IFM 68171</strain>
    </source>
</reference>
<dbReference type="CDD" id="cd03044">
    <property type="entry name" value="GST_N_EF1Bgamma"/>
    <property type="match status" value="1"/>
</dbReference>
<sequence length="221" mass="24529">MAPFGKIHSYSNNYRVQRAQAIAELNGLELETTPDFQIGVTNKTEEFLKKFPLGKVPAFESADGKFLLTEGQAIARYLAESGPKAGQLVGNDAQTRAVIEQWACFSEQELATNLIPPLLMVTLKLIPYDEEKYKTNVANLERAVKRLEGALKGKKYLVGDQLTLADIMVLGPMHLAAKFLVDAEMRKEAPSIEGYLKSLLEVPELKKAFGELELCEKRATL</sequence>
<dbReference type="Gene3D" id="3.40.30.10">
    <property type="entry name" value="Glutaredoxin"/>
    <property type="match status" value="1"/>
</dbReference>
<protein>
    <recommendedName>
        <fullName evidence="7">Glutathione S-transferase</fullName>
    </recommendedName>
</protein>
<evidence type="ECO:0000313" key="6">
    <source>
        <dbReference type="Proteomes" id="UP001628179"/>
    </source>
</evidence>
<dbReference type="InterPro" id="IPR036249">
    <property type="entry name" value="Thioredoxin-like_sf"/>
</dbReference>
<dbReference type="PROSITE" id="PS50405">
    <property type="entry name" value="GST_CTER"/>
    <property type="match status" value="1"/>
</dbReference>
<dbReference type="EMBL" id="BAAFSV010000004">
    <property type="protein sequence ID" value="GAB1318124.1"/>
    <property type="molecule type" value="Genomic_DNA"/>
</dbReference>
<dbReference type="Gene3D" id="1.20.1050.10">
    <property type="match status" value="1"/>
</dbReference>
<accession>A0ABQ0GK46</accession>
<keyword evidence="6" id="KW-1185">Reference proteome</keyword>
<dbReference type="GeneID" id="98179077"/>
<dbReference type="Proteomes" id="UP001628179">
    <property type="component" value="Unassembled WGS sequence"/>
</dbReference>
<organism evidence="5 6">
    <name type="scientific">Madurella fahalii</name>
    <dbReference type="NCBI Taxonomy" id="1157608"/>
    <lineage>
        <taxon>Eukaryota</taxon>
        <taxon>Fungi</taxon>
        <taxon>Dikarya</taxon>
        <taxon>Ascomycota</taxon>
        <taxon>Pezizomycotina</taxon>
        <taxon>Sordariomycetes</taxon>
        <taxon>Sordariomycetidae</taxon>
        <taxon>Sordariales</taxon>
        <taxon>Sordariales incertae sedis</taxon>
        <taxon>Madurella</taxon>
    </lineage>
</organism>
<evidence type="ECO:0000313" key="5">
    <source>
        <dbReference type="EMBL" id="GAB1318124.1"/>
    </source>
</evidence>
<dbReference type="Pfam" id="PF02798">
    <property type="entry name" value="GST_N"/>
    <property type="match status" value="1"/>
</dbReference>
<comment type="caution">
    <text evidence="5">The sequence shown here is derived from an EMBL/GenBank/DDBJ whole genome shotgun (WGS) entry which is preliminary data.</text>
</comment>
<dbReference type="SUPFAM" id="SSF52833">
    <property type="entry name" value="Thioredoxin-like"/>
    <property type="match status" value="1"/>
</dbReference>
<dbReference type="InterPro" id="IPR004046">
    <property type="entry name" value="GST_C"/>
</dbReference>
<dbReference type="InterPro" id="IPR004045">
    <property type="entry name" value="Glutathione_S-Trfase_N"/>
</dbReference>
<feature type="domain" description="GST N-terminal" evidence="3">
    <location>
        <begin position="3"/>
        <end position="86"/>
    </location>
</feature>
<dbReference type="Pfam" id="PF00043">
    <property type="entry name" value="GST_C"/>
    <property type="match status" value="1"/>
</dbReference>
<evidence type="ECO:0008006" key="7">
    <source>
        <dbReference type="Google" id="ProtNLM"/>
    </source>
</evidence>
<comment type="similarity">
    <text evidence="1 2">Belongs to the GST superfamily.</text>
</comment>
<feature type="domain" description="GST C-terminal" evidence="4">
    <location>
        <begin position="92"/>
        <end position="221"/>
    </location>
</feature>
<gene>
    <name evidence="5" type="ORF">MFIFM68171_08334</name>
</gene>
<dbReference type="SFLD" id="SFLDS00019">
    <property type="entry name" value="Glutathione_Transferase_(cytos"/>
    <property type="match status" value="1"/>
</dbReference>
<evidence type="ECO:0000256" key="1">
    <source>
        <dbReference type="ARBA" id="ARBA00007409"/>
    </source>
</evidence>
<dbReference type="InterPro" id="IPR036282">
    <property type="entry name" value="Glutathione-S-Trfase_C_sf"/>
</dbReference>
<dbReference type="PANTHER" id="PTHR43986:SF10">
    <property type="entry name" value="ELONGATION FACTOR EEF-1B GAMMA SUBUNIT, PUTATIVE (AFU_ORTHOLOGUE AFUA_1G17120)-RELATED"/>
    <property type="match status" value="1"/>
</dbReference>
<evidence type="ECO:0000259" key="3">
    <source>
        <dbReference type="PROSITE" id="PS50404"/>
    </source>
</evidence>
<dbReference type="SUPFAM" id="SSF47616">
    <property type="entry name" value="GST C-terminal domain-like"/>
    <property type="match status" value="1"/>
</dbReference>
<dbReference type="PROSITE" id="PS50404">
    <property type="entry name" value="GST_NTER"/>
    <property type="match status" value="1"/>
</dbReference>
<dbReference type="PANTHER" id="PTHR43986">
    <property type="entry name" value="ELONGATION FACTOR 1-GAMMA"/>
    <property type="match status" value="1"/>
</dbReference>
<evidence type="ECO:0000256" key="2">
    <source>
        <dbReference type="RuleBase" id="RU003494"/>
    </source>
</evidence>